<protein>
    <recommendedName>
        <fullName evidence="10">choline-phosphate cytidylyltransferase</fullName>
        <ecNumber evidence="10">2.7.7.15</ecNumber>
    </recommendedName>
</protein>
<keyword evidence="6" id="KW-0594">Phospholipid biosynthesis</keyword>
<dbReference type="InterPro" id="IPR045049">
    <property type="entry name" value="Pcy1-like"/>
</dbReference>
<dbReference type="UniPathway" id="UPA00753">
    <property type="reaction ID" value="UER00739"/>
</dbReference>
<reference evidence="13" key="1">
    <citation type="journal article" date="2010" name="Science">
        <title>Plasticity of animal genome architecture unmasked by rapid evolution of a pelagic tunicate.</title>
        <authorList>
            <person name="Denoeud F."/>
            <person name="Henriet S."/>
            <person name="Mungpakdee S."/>
            <person name="Aury J.M."/>
            <person name="Da Silva C."/>
            <person name="Brinkmann H."/>
            <person name="Mikhaleva J."/>
            <person name="Olsen L.C."/>
            <person name="Jubin C."/>
            <person name="Canestro C."/>
            <person name="Bouquet J.M."/>
            <person name="Danks G."/>
            <person name="Poulain J."/>
            <person name="Campsteijn C."/>
            <person name="Adamski M."/>
            <person name="Cross I."/>
            <person name="Yadetie F."/>
            <person name="Muffato M."/>
            <person name="Louis A."/>
            <person name="Butcher S."/>
            <person name="Tsagkogeorga G."/>
            <person name="Konrad A."/>
            <person name="Singh S."/>
            <person name="Jensen M.F."/>
            <person name="Cong E.H."/>
            <person name="Eikeseth-Otteraa H."/>
            <person name="Noel B."/>
            <person name="Anthouard V."/>
            <person name="Porcel B.M."/>
            <person name="Kachouri-Lafond R."/>
            <person name="Nishino A."/>
            <person name="Ugolini M."/>
            <person name="Chourrout P."/>
            <person name="Nishida H."/>
            <person name="Aasland R."/>
            <person name="Huzurbazar S."/>
            <person name="Westhof E."/>
            <person name="Delsuc F."/>
            <person name="Lehrach H."/>
            <person name="Reinhardt R."/>
            <person name="Weissenbach J."/>
            <person name="Roy S.W."/>
            <person name="Artiguenave F."/>
            <person name="Postlethwait J.H."/>
            <person name="Manak J.R."/>
            <person name="Thompson E.M."/>
            <person name="Jaillon O."/>
            <person name="Du Pasquier L."/>
            <person name="Boudinot P."/>
            <person name="Liberles D.A."/>
            <person name="Volff J.N."/>
            <person name="Philippe H."/>
            <person name="Lenhard B."/>
            <person name="Roest Crollius H."/>
            <person name="Wincker P."/>
            <person name="Chourrout D."/>
        </authorList>
    </citation>
    <scope>NUCLEOTIDE SEQUENCE [LARGE SCALE GENOMIC DNA]</scope>
</reference>
<keyword evidence="15" id="KW-1185">Reference proteome</keyword>
<keyword evidence="5" id="KW-0443">Lipid metabolism</keyword>
<keyword evidence="3" id="KW-0808">Transferase</keyword>
<comment type="function">
    <text evidence="8">Catalyzes the key rate-limiting step in the CDP-choline pathway for phosphatidylcholine biosynthesis.</text>
</comment>
<dbReference type="GO" id="GO:0031210">
    <property type="term" value="F:phosphatidylcholine binding"/>
    <property type="evidence" value="ECO:0007669"/>
    <property type="project" value="TreeGrafter"/>
</dbReference>
<evidence type="ECO:0000313" key="14">
    <source>
        <dbReference type="EMBL" id="CBY33660.1"/>
    </source>
</evidence>
<dbReference type="CDD" id="cd02174">
    <property type="entry name" value="CCT"/>
    <property type="match status" value="1"/>
</dbReference>
<dbReference type="NCBIfam" id="TIGR00125">
    <property type="entry name" value="cyt_tran_rel"/>
    <property type="match status" value="1"/>
</dbReference>
<sequence length="279" mass="31725">MEGKCREAQNNDWKPVVKNEVIGPAEFFDPKDCCKTSYNRVTKEEALAGAPCRVYADGVYDVFHAGHARQLMQAKNYFPNVTLIVGVSNDGLVHNLKGQTVCTDEERYEAIRHCRYVDIVLPDAPWTYSKEFFDKHKIDFIAHDEAPYTLGGHEDSYALPKSLNMFCPTERTEGISTSDMITRVVKNYDGYIRRNLSRGYNRKELNVGPVHSARLKTENVIKEAIEQTKEIYTSFKETQVNRIRNFLEIYVPHVPGFVTKGLDAISPQGSPTGSPRRLL</sequence>
<evidence type="ECO:0000256" key="3">
    <source>
        <dbReference type="ARBA" id="ARBA00022679"/>
    </source>
</evidence>
<organism evidence="13">
    <name type="scientific">Oikopleura dioica</name>
    <name type="common">Tunicate</name>
    <dbReference type="NCBI Taxonomy" id="34765"/>
    <lineage>
        <taxon>Eukaryota</taxon>
        <taxon>Metazoa</taxon>
        <taxon>Chordata</taxon>
        <taxon>Tunicata</taxon>
        <taxon>Appendicularia</taxon>
        <taxon>Copelata</taxon>
        <taxon>Oikopleuridae</taxon>
        <taxon>Oikopleura</taxon>
    </lineage>
</organism>
<gene>
    <name evidence="13" type="ORF">GSOID_T00002587001</name>
    <name evidence="14" type="ORF">GSOID_T00021586001</name>
</gene>
<evidence type="ECO:0000256" key="11">
    <source>
        <dbReference type="ARBA" id="ARBA00048285"/>
    </source>
</evidence>
<keyword evidence="4" id="KW-0548">Nucleotidyltransferase</keyword>
<dbReference type="PANTHER" id="PTHR10739">
    <property type="entry name" value="CYTIDYLYLTRANSFERASE"/>
    <property type="match status" value="1"/>
</dbReference>
<evidence type="ECO:0000256" key="10">
    <source>
        <dbReference type="ARBA" id="ARBA00026101"/>
    </source>
</evidence>
<feature type="domain" description="Cytidyltransferase-like" evidence="12">
    <location>
        <begin position="55"/>
        <end position="182"/>
    </location>
</feature>
<dbReference type="SUPFAM" id="SSF52374">
    <property type="entry name" value="Nucleotidylyl transferase"/>
    <property type="match status" value="1"/>
</dbReference>
<dbReference type="EC" id="2.7.7.15" evidence="10"/>
<comment type="similarity">
    <text evidence="1">Belongs to the cytidylyltransferase family.</text>
</comment>
<accession>E4X5Z9</accession>
<evidence type="ECO:0000313" key="13">
    <source>
        <dbReference type="EMBL" id="CBY07599.1"/>
    </source>
</evidence>
<dbReference type="InParanoid" id="E4X5Z9"/>
<dbReference type="EMBL" id="FN653026">
    <property type="protein sequence ID" value="CBY07599.1"/>
    <property type="molecule type" value="Genomic_DNA"/>
</dbReference>
<name>E4X5Z9_OIKDI</name>
<evidence type="ECO:0000256" key="6">
    <source>
        <dbReference type="ARBA" id="ARBA00023209"/>
    </source>
</evidence>
<evidence type="ECO:0000256" key="2">
    <source>
        <dbReference type="ARBA" id="ARBA00022516"/>
    </source>
</evidence>
<proteinExistence type="inferred from homology"/>
<dbReference type="InterPro" id="IPR014729">
    <property type="entry name" value="Rossmann-like_a/b/a_fold"/>
</dbReference>
<dbReference type="OrthoDB" id="17102at2759"/>
<evidence type="ECO:0000256" key="7">
    <source>
        <dbReference type="ARBA" id="ARBA00023264"/>
    </source>
</evidence>
<dbReference type="InterPro" id="IPR004821">
    <property type="entry name" value="Cyt_trans-like"/>
</dbReference>
<dbReference type="AlphaFoldDB" id="E4X5Z9"/>
<dbReference type="GO" id="GO:0004105">
    <property type="term" value="F:choline-phosphate cytidylyltransferase activity"/>
    <property type="evidence" value="ECO:0007669"/>
    <property type="project" value="UniProtKB-EC"/>
</dbReference>
<dbReference type="Pfam" id="PF01467">
    <property type="entry name" value="CTP_transf_like"/>
    <property type="match status" value="1"/>
</dbReference>
<keyword evidence="7" id="KW-1208">Phospholipid metabolism</keyword>
<evidence type="ECO:0000256" key="4">
    <source>
        <dbReference type="ARBA" id="ARBA00022695"/>
    </source>
</evidence>
<dbReference type="Proteomes" id="UP000011014">
    <property type="component" value="Unassembled WGS sequence"/>
</dbReference>
<evidence type="ECO:0000259" key="12">
    <source>
        <dbReference type="Pfam" id="PF01467"/>
    </source>
</evidence>
<evidence type="ECO:0000256" key="5">
    <source>
        <dbReference type="ARBA" id="ARBA00023098"/>
    </source>
</evidence>
<dbReference type="EMBL" id="FN654435">
    <property type="protein sequence ID" value="CBY33660.1"/>
    <property type="molecule type" value="Genomic_DNA"/>
</dbReference>
<comment type="pathway">
    <text evidence="9">Phospholipid metabolism; phosphatidylcholine biosynthesis; phosphatidylcholine from phosphocholine: step 1/2.</text>
</comment>
<evidence type="ECO:0000256" key="8">
    <source>
        <dbReference type="ARBA" id="ARBA00025501"/>
    </source>
</evidence>
<dbReference type="Gene3D" id="3.40.50.620">
    <property type="entry name" value="HUPs"/>
    <property type="match status" value="1"/>
</dbReference>
<dbReference type="Proteomes" id="UP000001307">
    <property type="component" value="Unassembled WGS sequence"/>
</dbReference>
<evidence type="ECO:0000256" key="1">
    <source>
        <dbReference type="ARBA" id="ARBA00010101"/>
    </source>
</evidence>
<comment type="catalytic activity">
    <reaction evidence="11">
        <text>phosphocholine + CTP + H(+) = CDP-choline + diphosphate</text>
        <dbReference type="Rhea" id="RHEA:18997"/>
        <dbReference type="ChEBI" id="CHEBI:15378"/>
        <dbReference type="ChEBI" id="CHEBI:33019"/>
        <dbReference type="ChEBI" id="CHEBI:37563"/>
        <dbReference type="ChEBI" id="CHEBI:58779"/>
        <dbReference type="ChEBI" id="CHEBI:295975"/>
        <dbReference type="EC" id="2.7.7.15"/>
    </reaction>
    <physiologicalReaction direction="left-to-right" evidence="11">
        <dbReference type="Rhea" id="RHEA:18998"/>
    </physiologicalReaction>
</comment>
<dbReference type="InterPro" id="IPR041723">
    <property type="entry name" value="CCT"/>
</dbReference>
<evidence type="ECO:0000313" key="15">
    <source>
        <dbReference type="Proteomes" id="UP000001307"/>
    </source>
</evidence>
<keyword evidence="2" id="KW-0444">Lipid biosynthesis</keyword>
<dbReference type="PANTHER" id="PTHR10739:SF13">
    <property type="entry name" value="CHOLINE-PHOSPHATE CYTIDYLYLTRANSFERASE"/>
    <property type="match status" value="1"/>
</dbReference>
<evidence type="ECO:0000256" key="9">
    <source>
        <dbReference type="ARBA" id="ARBA00025706"/>
    </source>
</evidence>